<evidence type="ECO:0000313" key="3">
    <source>
        <dbReference type="Proteomes" id="UP000190961"/>
    </source>
</evidence>
<keyword evidence="3" id="KW-1185">Reference proteome</keyword>
<dbReference type="Gene3D" id="1.10.287.130">
    <property type="match status" value="1"/>
</dbReference>
<feature type="coiled-coil region" evidence="1">
    <location>
        <begin position="14"/>
        <end position="72"/>
    </location>
</feature>
<dbReference type="Proteomes" id="UP000190961">
    <property type="component" value="Unassembled WGS sequence"/>
</dbReference>
<dbReference type="OrthoDB" id="851424at2"/>
<sequence>MNTRELKDRDGGDIDEFRLKLETESHRNTELERLNGQLIAQRQMLYKMLQELSEKEADIRKKSEELFAQKEEIELQNKKLLEYAFFNSHKVRGPLARILGLVHLMKLEVDETGHPDNDSDRFLEKLTNSAKELDLAVREMSAFLNE</sequence>
<proteinExistence type="predicted"/>
<organism evidence="2 3">
    <name type="scientific">Ohtaekwangia koreensis</name>
    <dbReference type="NCBI Taxonomy" id="688867"/>
    <lineage>
        <taxon>Bacteria</taxon>
        <taxon>Pseudomonadati</taxon>
        <taxon>Bacteroidota</taxon>
        <taxon>Cytophagia</taxon>
        <taxon>Cytophagales</taxon>
        <taxon>Fulvivirgaceae</taxon>
        <taxon>Ohtaekwangia</taxon>
    </lineage>
</organism>
<reference evidence="2 3" key="1">
    <citation type="submission" date="2017-02" db="EMBL/GenBank/DDBJ databases">
        <authorList>
            <person name="Peterson S.W."/>
        </authorList>
    </citation>
    <scope>NUCLEOTIDE SEQUENCE [LARGE SCALE GENOMIC DNA]</scope>
    <source>
        <strain evidence="2 3">DSM 25262</strain>
    </source>
</reference>
<dbReference type="AlphaFoldDB" id="A0A1T5L914"/>
<dbReference type="InterPro" id="IPR036097">
    <property type="entry name" value="HisK_dim/P_sf"/>
</dbReference>
<name>A0A1T5L914_9BACT</name>
<evidence type="ECO:0000256" key="1">
    <source>
        <dbReference type="SAM" id="Coils"/>
    </source>
</evidence>
<keyword evidence="1" id="KW-0175">Coiled coil</keyword>
<dbReference type="GO" id="GO:0000155">
    <property type="term" value="F:phosphorelay sensor kinase activity"/>
    <property type="evidence" value="ECO:0007669"/>
    <property type="project" value="InterPro"/>
</dbReference>
<dbReference type="STRING" id="688867.SAMN05660236_2778"/>
<dbReference type="SUPFAM" id="SSF47384">
    <property type="entry name" value="Homodimeric domain of signal transducing histidine kinase"/>
    <property type="match status" value="1"/>
</dbReference>
<dbReference type="RefSeq" id="WP_079687354.1">
    <property type="nucleotide sequence ID" value="NZ_FUZU01000002.1"/>
</dbReference>
<protein>
    <submittedName>
        <fullName evidence="2">Uncharacterized protein</fullName>
    </submittedName>
</protein>
<accession>A0A1T5L914</accession>
<evidence type="ECO:0000313" key="2">
    <source>
        <dbReference type="EMBL" id="SKC72526.1"/>
    </source>
</evidence>
<gene>
    <name evidence="2" type="ORF">SAMN05660236_2778</name>
</gene>
<dbReference type="EMBL" id="FUZU01000002">
    <property type="protein sequence ID" value="SKC72526.1"/>
    <property type="molecule type" value="Genomic_DNA"/>
</dbReference>